<dbReference type="VEuPathDB" id="FungiDB:Z519_03512"/>
<feature type="domain" description="AMP-binding enzyme C-terminal" evidence="4">
    <location>
        <begin position="452"/>
        <end position="531"/>
    </location>
</feature>
<dbReference type="Pfam" id="PF00501">
    <property type="entry name" value="AMP-binding"/>
    <property type="match status" value="1"/>
</dbReference>
<evidence type="ECO:0000256" key="2">
    <source>
        <dbReference type="ARBA" id="ARBA00022598"/>
    </source>
</evidence>
<organism evidence="5 6">
    <name type="scientific">Cladophialophora bantiana (strain ATCC 10958 / CBS 173.52 / CDC B-1940 / NIH 8579)</name>
    <name type="common">Xylohypha bantiana</name>
    <dbReference type="NCBI Taxonomy" id="1442370"/>
    <lineage>
        <taxon>Eukaryota</taxon>
        <taxon>Fungi</taxon>
        <taxon>Dikarya</taxon>
        <taxon>Ascomycota</taxon>
        <taxon>Pezizomycotina</taxon>
        <taxon>Eurotiomycetes</taxon>
        <taxon>Chaetothyriomycetidae</taxon>
        <taxon>Chaetothyriales</taxon>
        <taxon>Herpotrichiellaceae</taxon>
        <taxon>Cladophialophora</taxon>
    </lineage>
</organism>
<dbReference type="Gene3D" id="3.40.50.12780">
    <property type="entry name" value="N-terminal domain of ligase-like"/>
    <property type="match status" value="1"/>
</dbReference>
<dbReference type="InterPro" id="IPR020845">
    <property type="entry name" value="AMP-binding_CS"/>
</dbReference>
<evidence type="ECO:0000313" key="5">
    <source>
        <dbReference type="EMBL" id="KIW96443.1"/>
    </source>
</evidence>
<name>A0A0D2HSK0_CLAB1</name>
<evidence type="ECO:0000259" key="4">
    <source>
        <dbReference type="Pfam" id="PF13193"/>
    </source>
</evidence>
<dbReference type="HOGENOM" id="CLU_000022_59_2_1"/>
<dbReference type="InterPro" id="IPR025110">
    <property type="entry name" value="AMP-bd_C"/>
</dbReference>
<dbReference type="FunFam" id="3.30.300.30:FF:000007">
    <property type="entry name" value="4-coumarate--CoA ligase 2"/>
    <property type="match status" value="1"/>
</dbReference>
<proteinExistence type="inferred from homology"/>
<dbReference type="GO" id="GO:0019748">
    <property type="term" value="P:secondary metabolic process"/>
    <property type="evidence" value="ECO:0007669"/>
    <property type="project" value="TreeGrafter"/>
</dbReference>
<dbReference type="Proteomes" id="UP000053789">
    <property type="component" value="Unassembled WGS sequence"/>
</dbReference>
<protein>
    <recommendedName>
        <fullName evidence="7">AMP-dependent synthetase/ligase domain-containing protein</fullName>
    </recommendedName>
</protein>
<dbReference type="Gene3D" id="3.30.300.30">
    <property type="match status" value="1"/>
</dbReference>
<dbReference type="SUPFAM" id="SSF56801">
    <property type="entry name" value="Acetyl-CoA synthetase-like"/>
    <property type="match status" value="1"/>
</dbReference>
<evidence type="ECO:0000259" key="3">
    <source>
        <dbReference type="Pfam" id="PF00501"/>
    </source>
</evidence>
<accession>A0A0D2HSK0</accession>
<reference evidence="5" key="1">
    <citation type="submission" date="2015-01" db="EMBL/GenBank/DDBJ databases">
        <title>The Genome Sequence of Cladophialophora bantiana CBS 173.52.</title>
        <authorList>
            <consortium name="The Broad Institute Genomics Platform"/>
            <person name="Cuomo C."/>
            <person name="de Hoog S."/>
            <person name="Gorbushina A."/>
            <person name="Stielow B."/>
            <person name="Teixiera M."/>
            <person name="Abouelleil A."/>
            <person name="Chapman S.B."/>
            <person name="Priest M."/>
            <person name="Young S.K."/>
            <person name="Wortman J."/>
            <person name="Nusbaum C."/>
            <person name="Birren B."/>
        </authorList>
    </citation>
    <scope>NUCLEOTIDE SEQUENCE [LARGE SCALE GENOMIC DNA]</scope>
    <source>
        <strain evidence="5">CBS 173.52</strain>
    </source>
</reference>
<dbReference type="PANTHER" id="PTHR24096">
    <property type="entry name" value="LONG-CHAIN-FATTY-ACID--COA LIGASE"/>
    <property type="match status" value="1"/>
</dbReference>
<evidence type="ECO:0000313" key="6">
    <source>
        <dbReference type="Proteomes" id="UP000053789"/>
    </source>
</evidence>
<comment type="similarity">
    <text evidence="1">Belongs to the ATP-dependent AMP-binding enzyme family.</text>
</comment>
<dbReference type="RefSeq" id="XP_016623112.1">
    <property type="nucleotide sequence ID" value="XM_016761262.1"/>
</dbReference>
<dbReference type="EMBL" id="KN846983">
    <property type="protein sequence ID" value="KIW96443.1"/>
    <property type="molecule type" value="Genomic_DNA"/>
</dbReference>
<evidence type="ECO:0000256" key="1">
    <source>
        <dbReference type="ARBA" id="ARBA00006432"/>
    </source>
</evidence>
<evidence type="ECO:0008006" key="7">
    <source>
        <dbReference type="Google" id="ProtNLM"/>
    </source>
</evidence>
<gene>
    <name evidence="5" type="ORF">Z519_03512</name>
</gene>
<dbReference type="InterPro" id="IPR045851">
    <property type="entry name" value="AMP-bd_C_sf"/>
</dbReference>
<dbReference type="PROSITE" id="PS00455">
    <property type="entry name" value="AMP_BINDING"/>
    <property type="match status" value="1"/>
</dbReference>
<feature type="domain" description="AMP-dependent synthetase/ligase" evidence="3">
    <location>
        <begin position="39"/>
        <end position="401"/>
    </location>
</feature>
<keyword evidence="6" id="KW-1185">Reference proteome</keyword>
<dbReference type="AlphaFoldDB" id="A0A0D2HSK0"/>
<dbReference type="GeneID" id="27696440"/>
<dbReference type="GO" id="GO:0016405">
    <property type="term" value="F:CoA-ligase activity"/>
    <property type="evidence" value="ECO:0007669"/>
    <property type="project" value="TreeGrafter"/>
</dbReference>
<dbReference type="PANTHER" id="PTHR24096:SF149">
    <property type="entry name" value="AMP-BINDING DOMAIN-CONTAINING PROTEIN-RELATED"/>
    <property type="match status" value="1"/>
</dbReference>
<dbReference type="OrthoDB" id="1898221at2759"/>
<dbReference type="Pfam" id="PF13193">
    <property type="entry name" value="AMP-binding_C"/>
    <property type="match status" value="1"/>
</dbReference>
<sequence>MIFESEYHVDIPDTDLLTFLFSRTPFKDTDPIWINPANPSNHVTLAKARDLTHQIGQGYRDLGIGATRGADKDIVLSYIENQVMVAPNNLGVICAGGIHATCSVTATAFELARQIRLSSPKILICSPQTRKAAEEAIDQSGVDGTQLVMMVSEKLDIVDVSGKSIISDRRLAWQRITDPAILERTPACLVYSSGTTGNPKGVVITHSNIVANLCQMAFHFDHFAQKAISDGIYLRMPGVMQNAVAVGIFVQNMMCLQCGMQVYMFPKYDFPTLMSSIKKFQLSACFIVPAIWNRVVQECTREDLASIRFAMSGASPLPLPLQLKVHDMLPDGVVLRVNWGMTETVTAASQPNVTEVDREGSSGRLLPNIQAVIISPEGKKLGHKEPGELCIKGPNIIKEYFNNPEATRAAYTSDGWFHTGDIAYFDTDGKLFIVGRSKELLKYKSFQVSPTEVESVLGQLPGISDVGVIGVSDGEGNDLPRAYIVRSEKGKTAGLSEKDVHDFLNPRVSNYKRLRGGVRFVEEIPRNLNQKIMRNVLKEWVEKETGERSNFRARL</sequence>
<dbReference type="InterPro" id="IPR042099">
    <property type="entry name" value="ANL_N_sf"/>
</dbReference>
<dbReference type="InterPro" id="IPR000873">
    <property type="entry name" value="AMP-dep_synth/lig_dom"/>
</dbReference>
<keyword evidence="2" id="KW-0436">Ligase</keyword>